<dbReference type="Proteomes" id="UP000581769">
    <property type="component" value="Unassembled WGS sequence"/>
</dbReference>
<feature type="signal peptide" evidence="1">
    <location>
        <begin position="1"/>
        <end position="26"/>
    </location>
</feature>
<feature type="chain" id="PRO_5032741467" description="Secreted protein" evidence="1">
    <location>
        <begin position="27"/>
        <end position="192"/>
    </location>
</feature>
<proteinExistence type="predicted"/>
<dbReference type="AlphaFoldDB" id="A0A840J5M0"/>
<evidence type="ECO:0000256" key="1">
    <source>
        <dbReference type="SAM" id="SignalP"/>
    </source>
</evidence>
<organism evidence="2 3">
    <name type="scientific">Amycolatopsis jiangsuensis</name>
    <dbReference type="NCBI Taxonomy" id="1181879"/>
    <lineage>
        <taxon>Bacteria</taxon>
        <taxon>Bacillati</taxon>
        <taxon>Actinomycetota</taxon>
        <taxon>Actinomycetes</taxon>
        <taxon>Pseudonocardiales</taxon>
        <taxon>Pseudonocardiaceae</taxon>
        <taxon>Amycolatopsis</taxon>
    </lineage>
</organism>
<dbReference type="PROSITE" id="PS51257">
    <property type="entry name" value="PROKAR_LIPOPROTEIN"/>
    <property type="match status" value="1"/>
</dbReference>
<comment type="caution">
    <text evidence="2">The sequence shown here is derived from an EMBL/GenBank/DDBJ whole genome shotgun (WGS) entry which is preliminary data.</text>
</comment>
<evidence type="ECO:0000313" key="3">
    <source>
        <dbReference type="Proteomes" id="UP000581769"/>
    </source>
</evidence>
<keyword evidence="1" id="KW-0732">Signal</keyword>
<dbReference type="EMBL" id="JACHMG010000001">
    <property type="protein sequence ID" value="MBB4688717.1"/>
    <property type="molecule type" value="Genomic_DNA"/>
</dbReference>
<keyword evidence="3" id="KW-1185">Reference proteome</keyword>
<reference evidence="2 3" key="1">
    <citation type="submission" date="2020-08" db="EMBL/GenBank/DDBJ databases">
        <title>Sequencing the genomes of 1000 actinobacteria strains.</title>
        <authorList>
            <person name="Klenk H.-P."/>
        </authorList>
    </citation>
    <scope>NUCLEOTIDE SEQUENCE [LARGE SCALE GENOMIC DNA]</scope>
    <source>
        <strain evidence="2 3">DSM 45859</strain>
    </source>
</reference>
<evidence type="ECO:0000313" key="2">
    <source>
        <dbReference type="EMBL" id="MBB4688717.1"/>
    </source>
</evidence>
<dbReference type="RefSeq" id="WP_184783357.1">
    <property type="nucleotide sequence ID" value="NZ_JACHMG010000001.1"/>
</dbReference>
<accession>A0A840J5M0</accession>
<protein>
    <recommendedName>
        <fullName evidence="4">Secreted protein</fullName>
    </recommendedName>
</protein>
<evidence type="ECO:0008006" key="4">
    <source>
        <dbReference type="Google" id="ProtNLM"/>
    </source>
</evidence>
<gene>
    <name evidence="2" type="ORF">BJY18_006202</name>
</gene>
<name>A0A840J5M0_9PSEU</name>
<sequence length="192" mass="19551">MTRLPSAVRAVAVAAILSCLPGAVLACGAPAPANQGRHADQAALHWADQVCTGVAAGSAKLGAPPALNGSAPAPAKDAMVGFLDRLGSALEGMDHSIREAGAPPVPDGQSTVDKALGTLRDTRGKLAQARTQLAQAKVTDQAGLRQAVSQADRTMSGLSDPDGPIKDLKTSPELRLAFEESPVCRQAYGGKQ</sequence>